<dbReference type="WBParaSite" id="Pan_g12.t1">
    <property type="protein sequence ID" value="Pan_g12.t1"/>
    <property type="gene ID" value="Pan_g12"/>
</dbReference>
<organism evidence="2 3">
    <name type="scientific">Panagrellus redivivus</name>
    <name type="common">Microworm</name>
    <dbReference type="NCBI Taxonomy" id="6233"/>
    <lineage>
        <taxon>Eukaryota</taxon>
        <taxon>Metazoa</taxon>
        <taxon>Ecdysozoa</taxon>
        <taxon>Nematoda</taxon>
        <taxon>Chromadorea</taxon>
        <taxon>Rhabditida</taxon>
        <taxon>Tylenchina</taxon>
        <taxon>Panagrolaimomorpha</taxon>
        <taxon>Panagrolaimoidea</taxon>
        <taxon>Panagrolaimidae</taxon>
        <taxon>Panagrellus</taxon>
    </lineage>
</organism>
<evidence type="ECO:0000256" key="1">
    <source>
        <dbReference type="SAM" id="MobiDB-lite"/>
    </source>
</evidence>
<proteinExistence type="predicted"/>
<evidence type="ECO:0000313" key="2">
    <source>
        <dbReference type="Proteomes" id="UP000492821"/>
    </source>
</evidence>
<accession>A0A7E4USH7</accession>
<evidence type="ECO:0000313" key="3">
    <source>
        <dbReference type="WBParaSite" id="Pan_g12.t1"/>
    </source>
</evidence>
<dbReference type="AlphaFoldDB" id="A0A7E4USH7"/>
<dbReference type="Proteomes" id="UP000492821">
    <property type="component" value="Unassembled WGS sequence"/>
</dbReference>
<feature type="region of interest" description="Disordered" evidence="1">
    <location>
        <begin position="81"/>
        <end position="112"/>
    </location>
</feature>
<sequence length="148" mass="15767">MSYSHSGASHAPSLYGVVELDANLKNTIQSLETATYELQKLAALDLDYKMPGLAAFRQDTEQMINLLHGVCTKVEDALNERHNDSADMNSAPSSVGSTSGASTTAPSTSTASLVPATTQTKAYASVKAVPSVVVYDFEVRLKVTPRDK</sequence>
<feature type="compositionally biased region" description="Low complexity" evidence="1">
    <location>
        <begin position="90"/>
        <end position="112"/>
    </location>
</feature>
<reference evidence="3" key="2">
    <citation type="submission" date="2020-10" db="UniProtKB">
        <authorList>
            <consortium name="WormBaseParasite"/>
        </authorList>
    </citation>
    <scope>IDENTIFICATION</scope>
</reference>
<keyword evidence="2" id="KW-1185">Reference proteome</keyword>
<name>A0A7E4USH7_PANRE</name>
<protein>
    <submittedName>
        <fullName evidence="3">Abi_HHR domain-containing protein</fullName>
    </submittedName>
</protein>
<reference evidence="2" key="1">
    <citation type="journal article" date="2013" name="Genetics">
        <title>The draft genome and transcriptome of Panagrellus redivivus are shaped by the harsh demands of a free-living lifestyle.</title>
        <authorList>
            <person name="Srinivasan J."/>
            <person name="Dillman A.R."/>
            <person name="Macchietto M.G."/>
            <person name="Heikkinen L."/>
            <person name="Lakso M."/>
            <person name="Fracchia K.M."/>
            <person name="Antoshechkin I."/>
            <person name="Mortazavi A."/>
            <person name="Wong G."/>
            <person name="Sternberg P.W."/>
        </authorList>
    </citation>
    <scope>NUCLEOTIDE SEQUENCE [LARGE SCALE GENOMIC DNA]</scope>
    <source>
        <strain evidence="2">MT8872</strain>
    </source>
</reference>